<dbReference type="GO" id="GO:0019748">
    <property type="term" value="P:secondary metabolic process"/>
    <property type="evidence" value="ECO:0007669"/>
    <property type="project" value="TreeGrafter"/>
</dbReference>
<dbReference type="InterPro" id="IPR050593">
    <property type="entry name" value="LovG"/>
</dbReference>
<dbReference type="OMA" id="CRIAGTH"/>
<dbReference type="EMBL" id="KV407464">
    <property type="protein sequence ID" value="KZF19814.1"/>
    <property type="molecule type" value="Genomic_DNA"/>
</dbReference>
<dbReference type="RefSeq" id="XP_018185369.1">
    <property type="nucleotide sequence ID" value="XM_018333274.1"/>
</dbReference>
<evidence type="ECO:0000313" key="4">
    <source>
        <dbReference type="Proteomes" id="UP000076632"/>
    </source>
</evidence>
<sequence length="258" mass="29050">MGTSAKIFEAQTASFRSILPPHYTWDFVEGEHECPPADNVDQIFAAPYLCYYNLPSIDNVREAHESLREIVHEEGPFDAVMGFSQGAALAASFLLHHQIEHPYIPPPFRLAIFVCASLPFSISPNHGLDVTDYYAATGDTTAADLDYLKSFTKYDGLQSDFTGTAELGKDETAFGPRIFRFHPHLDEIRIEIPTVHVYGRQDHYYAQSKYLVELCESIDDRVFTYEHPFGHLVPKSKEATTGIAKVVEDGFTRADFFS</sequence>
<dbReference type="PANTHER" id="PTHR48070">
    <property type="entry name" value="ESTERASE OVCA2"/>
    <property type="match status" value="1"/>
</dbReference>
<dbReference type="GO" id="GO:0016787">
    <property type="term" value="F:hydrolase activity"/>
    <property type="evidence" value="ECO:0007669"/>
    <property type="project" value="UniProtKB-KW"/>
</dbReference>
<dbReference type="GO" id="GO:0005737">
    <property type="term" value="C:cytoplasm"/>
    <property type="evidence" value="ECO:0007669"/>
    <property type="project" value="TreeGrafter"/>
</dbReference>
<dbReference type="Pfam" id="PF03959">
    <property type="entry name" value="FSH1"/>
    <property type="match status" value="1"/>
</dbReference>
<dbReference type="Gene3D" id="3.40.50.1820">
    <property type="entry name" value="alpha/beta hydrolase"/>
    <property type="match status" value="1"/>
</dbReference>
<keyword evidence="4" id="KW-1185">Reference proteome</keyword>
<feature type="domain" description="Serine hydrolase" evidence="2">
    <location>
        <begin position="2"/>
        <end position="241"/>
    </location>
</feature>
<evidence type="ECO:0000259" key="2">
    <source>
        <dbReference type="Pfam" id="PF03959"/>
    </source>
</evidence>
<reference evidence="3 4" key="1">
    <citation type="journal article" date="2016" name="Fungal Biol.">
        <title>The genome of Xylona heveae provides a window into fungal endophytism.</title>
        <authorList>
            <person name="Gazis R."/>
            <person name="Kuo A."/>
            <person name="Riley R."/>
            <person name="LaButti K."/>
            <person name="Lipzen A."/>
            <person name="Lin J."/>
            <person name="Amirebrahimi M."/>
            <person name="Hesse C.N."/>
            <person name="Spatafora J.W."/>
            <person name="Henrissat B."/>
            <person name="Hainaut M."/>
            <person name="Grigoriev I.V."/>
            <person name="Hibbett D.S."/>
        </authorList>
    </citation>
    <scope>NUCLEOTIDE SEQUENCE [LARGE SCALE GENOMIC DNA]</scope>
    <source>
        <strain evidence="3 4">TC161</strain>
    </source>
</reference>
<proteinExistence type="predicted"/>
<dbReference type="PANTHER" id="PTHR48070:SF7">
    <property type="entry name" value="SERINE HYDROLASE FSH DOMAIN-CONTAINING PROTEIN-RELATED"/>
    <property type="match status" value="1"/>
</dbReference>
<keyword evidence="1" id="KW-0378">Hydrolase</keyword>
<dbReference type="AlphaFoldDB" id="A0A165A1A2"/>
<organism evidence="3 4">
    <name type="scientific">Xylona heveae (strain CBS 132557 / TC161)</name>
    <dbReference type="NCBI Taxonomy" id="1328760"/>
    <lineage>
        <taxon>Eukaryota</taxon>
        <taxon>Fungi</taxon>
        <taxon>Dikarya</taxon>
        <taxon>Ascomycota</taxon>
        <taxon>Pezizomycotina</taxon>
        <taxon>Xylonomycetes</taxon>
        <taxon>Xylonales</taxon>
        <taxon>Xylonaceae</taxon>
        <taxon>Xylona</taxon>
    </lineage>
</organism>
<accession>A0A165A1A2</accession>
<evidence type="ECO:0000256" key="1">
    <source>
        <dbReference type="ARBA" id="ARBA00022801"/>
    </source>
</evidence>
<name>A0A165A1A2_XYLHT</name>
<protein>
    <recommendedName>
        <fullName evidence="2">Serine hydrolase domain-containing protein</fullName>
    </recommendedName>
</protein>
<dbReference type="GeneID" id="28898411"/>
<evidence type="ECO:0000313" key="3">
    <source>
        <dbReference type="EMBL" id="KZF19814.1"/>
    </source>
</evidence>
<dbReference type="InterPro" id="IPR005645">
    <property type="entry name" value="FSH-like_dom"/>
</dbReference>
<dbReference type="InterPro" id="IPR029058">
    <property type="entry name" value="AB_hydrolase_fold"/>
</dbReference>
<dbReference type="OrthoDB" id="2094269at2759"/>
<gene>
    <name evidence="3" type="ORF">L228DRAFT_250240</name>
</gene>
<dbReference type="GO" id="GO:0005634">
    <property type="term" value="C:nucleus"/>
    <property type="evidence" value="ECO:0007669"/>
    <property type="project" value="TreeGrafter"/>
</dbReference>
<dbReference type="SUPFAM" id="SSF53474">
    <property type="entry name" value="alpha/beta-Hydrolases"/>
    <property type="match status" value="1"/>
</dbReference>
<dbReference type="InParanoid" id="A0A165A1A2"/>
<dbReference type="Proteomes" id="UP000076632">
    <property type="component" value="Unassembled WGS sequence"/>
</dbReference>